<name>A0AAI8YMA1_9PEZI</name>
<protein>
    <submittedName>
        <fullName evidence="2">Uu.00g057300.m01.CDS01</fullName>
    </submittedName>
</protein>
<gene>
    <name evidence="2" type="ORF">KHLLAP_LOCUS10298</name>
</gene>
<comment type="caution">
    <text evidence="2">The sequence shown here is derived from an EMBL/GenBank/DDBJ whole genome shotgun (WGS) entry which is preliminary data.</text>
</comment>
<evidence type="ECO:0000313" key="3">
    <source>
        <dbReference type="Proteomes" id="UP001295740"/>
    </source>
</evidence>
<accession>A0AAI8YMA1</accession>
<dbReference type="EMBL" id="CAUWAG010000013">
    <property type="protein sequence ID" value="CAJ2509830.1"/>
    <property type="molecule type" value="Genomic_DNA"/>
</dbReference>
<reference evidence="2" key="1">
    <citation type="submission" date="2023-10" db="EMBL/GenBank/DDBJ databases">
        <authorList>
            <person name="Hackl T."/>
        </authorList>
    </citation>
    <scope>NUCLEOTIDE SEQUENCE</scope>
</reference>
<evidence type="ECO:0000313" key="2">
    <source>
        <dbReference type="EMBL" id="CAJ2509830.1"/>
    </source>
</evidence>
<dbReference type="AlphaFoldDB" id="A0AAI8YMA1"/>
<dbReference type="Proteomes" id="UP001295740">
    <property type="component" value="Unassembled WGS sequence"/>
</dbReference>
<evidence type="ECO:0000256" key="1">
    <source>
        <dbReference type="SAM" id="MobiDB-lite"/>
    </source>
</evidence>
<organism evidence="2 3">
    <name type="scientific">Anthostomella pinea</name>
    <dbReference type="NCBI Taxonomy" id="933095"/>
    <lineage>
        <taxon>Eukaryota</taxon>
        <taxon>Fungi</taxon>
        <taxon>Dikarya</taxon>
        <taxon>Ascomycota</taxon>
        <taxon>Pezizomycotina</taxon>
        <taxon>Sordariomycetes</taxon>
        <taxon>Xylariomycetidae</taxon>
        <taxon>Xylariales</taxon>
        <taxon>Xylariaceae</taxon>
        <taxon>Anthostomella</taxon>
    </lineage>
</organism>
<keyword evidence="3" id="KW-1185">Reference proteome</keyword>
<feature type="region of interest" description="Disordered" evidence="1">
    <location>
        <begin position="32"/>
        <end position="61"/>
    </location>
</feature>
<proteinExistence type="predicted"/>
<sequence>MQTMDQILRAAKSGTSTPDFWLVASEKYEDVPFPRRQRQRQPRKVNLGTPPGTVAAEDFKPPFAGSTVDEAAAWRLRFGSGRAPLWRVGSTDGRARRGWQCRGLQDWRQEL</sequence>